<dbReference type="CDD" id="cd04590">
    <property type="entry name" value="CBS_pair_CorC_HlyC_assoc"/>
    <property type="match status" value="1"/>
</dbReference>
<dbReference type="GO" id="GO:0050660">
    <property type="term" value="F:flavin adenine dinucleotide binding"/>
    <property type="evidence" value="ECO:0007669"/>
    <property type="project" value="InterPro"/>
</dbReference>
<gene>
    <name evidence="14" type="ORF">IAB31_10005</name>
</gene>
<dbReference type="SUPFAM" id="SSF54631">
    <property type="entry name" value="CBS-domain pair"/>
    <property type="match status" value="1"/>
</dbReference>
<evidence type="ECO:0000256" key="1">
    <source>
        <dbReference type="ARBA" id="ARBA00004651"/>
    </source>
</evidence>
<evidence type="ECO:0000259" key="12">
    <source>
        <dbReference type="PROSITE" id="PS51371"/>
    </source>
</evidence>
<dbReference type="InterPro" id="IPR051676">
    <property type="entry name" value="UPF0053_domain"/>
</dbReference>
<dbReference type="EMBL" id="DVGK01000112">
    <property type="protein sequence ID" value="HIR14240.1"/>
    <property type="molecule type" value="Genomic_DNA"/>
</dbReference>
<feature type="domain" description="CNNM transmembrane" evidence="13">
    <location>
        <begin position="1"/>
        <end position="201"/>
    </location>
</feature>
<reference evidence="14" key="1">
    <citation type="submission" date="2020-10" db="EMBL/GenBank/DDBJ databases">
        <authorList>
            <person name="Gilroy R."/>
        </authorList>
    </citation>
    <scope>NUCLEOTIDE SEQUENCE</scope>
    <source>
        <strain evidence="14">ChiSjej4B22-8148</strain>
    </source>
</reference>
<dbReference type="PANTHER" id="PTHR43099">
    <property type="entry name" value="UPF0053 PROTEIN YRKA"/>
    <property type="match status" value="1"/>
</dbReference>
<accession>A0A9D1ACS9</accession>
<evidence type="ECO:0000256" key="9">
    <source>
        <dbReference type="PROSITE-ProRule" id="PRU00703"/>
    </source>
</evidence>
<evidence type="ECO:0000256" key="4">
    <source>
        <dbReference type="ARBA" id="ARBA00022692"/>
    </source>
</evidence>
<name>A0A9D1ACS9_9FIRM</name>
<dbReference type="InterPro" id="IPR000644">
    <property type="entry name" value="CBS_dom"/>
</dbReference>
<proteinExistence type="inferred from homology"/>
<reference evidence="14" key="2">
    <citation type="journal article" date="2021" name="PeerJ">
        <title>Extensive microbial diversity within the chicken gut microbiome revealed by metagenomics and culture.</title>
        <authorList>
            <person name="Gilroy R."/>
            <person name="Ravi A."/>
            <person name="Getino M."/>
            <person name="Pursley I."/>
            <person name="Horton D.L."/>
            <person name="Alikhan N.F."/>
            <person name="Baker D."/>
            <person name="Gharbi K."/>
            <person name="Hall N."/>
            <person name="Watson M."/>
            <person name="Adriaenssens E.M."/>
            <person name="Foster-Nyarko E."/>
            <person name="Jarju S."/>
            <person name="Secka A."/>
            <person name="Antonio M."/>
            <person name="Oren A."/>
            <person name="Chaudhuri R.R."/>
            <person name="La Ragione R."/>
            <person name="Hildebrand F."/>
            <person name="Pallen M.J."/>
        </authorList>
    </citation>
    <scope>NUCLEOTIDE SEQUENCE</scope>
    <source>
        <strain evidence="14">ChiSjej4B22-8148</strain>
    </source>
</reference>
<dbReference type="InterPro" id="IPR044751">
    <property type="entry name" value="Ion_transp-like_CBS"/>
</dbReference>
<evidence type="ECO:0000256" key="7">
    <source>
        <dbReference type="ARBA" id="ARBA00023122"/>
    </source>
</evidence>
<comment type="similarity">
    <text evidence="2">Belongs to the UPF0053 family.</text>
</comment>
<evidence type="ECO:0000256" key="8">
    <source>
        <dbReference type="ARBA" id="ARBA00023136"/>
    </source>
</evidence>
<dbReference type="PROSITE" id="PS51371">
    <property type="entry name" value="CBS"/>
    <property type="match status" value="1"/>
</dbReference>
<dbReference type="Pfam" id="PF01595">
    <property type="entry name" value="CNNM"/>
    <property type="match status" value="1"/>
</dbReference>
<dbReference type="InterPro" id="IPR002550">
    <property type="entry name" value="CNNM"/>
</dbReference>
<dbReference type="AlphaFoldDB" id="A0A9D1ACS9"/>
<evidence type="ECO:0000256" key="3">
    <source>
        <dbReference type="ARBA" id="ARBA00022475"/>
    </source>
</evidence>
<organism evidence="14 15">
    <name type="scientific">Candidatus Choladousia intestinavium</name>
    <dbReference type="NCBI Taxonomy" id="2840727"/>
    <lineage>
        <taxon>Bacteria</taxon>
        <taxon>Bacillati</taxon>
        <taxon>Bacillota</taxon>
        <taxon>Clostridia</taxon>
        <taxon>Lachnospirales</taxon>
        <taxon>Lachnospiraceae</taxon>
        <taxon>Lachnospiraceae incertae sedis</taxon>
        <taxon>Candidatus Choladousia</taxon>
    </lineage>
</organism>
<keyword evidence="6 10" id="KW-1133">Transmembrane helix</keyword>
<dbReference type="SUPFAM" id="SSF56176">
    <property type="entry name" value="FAD-binding/transporter-associated domain-like"/>
    <property type="match status" value="1"/>
</dbReference>
<sequence>MIGAILLQILLIFLNATFASAEIAVLSMNETKLKKMAEDGDKRARKLKALTEQPARFLSTIQIAITLSGFLGSAFAADNFAGYLVDLLVALNVPAPRSVLNSASVFLITVILSYFSLVFGELVPKRVAMKKSESLSLGMSGMLYGISKVFSPIVFLLTISTNLVLKLMGIDPEEEDEQVSEEEIRMMLAAGNEQGTIDAEENEMIQNVFEFDDITAGQICTHRIDVISLDVTDTAEDWKKIIYEQRHTLYPVCDGSVDDVIGILDTKDYFRSADQSKEYLLEHAVDQPYFVPESMKANVLFRNMKQNRTYFAVVIDEYGGLSGIVTLHDLMETLVGDLYEIEEPAMPEEIEQIGENRWCIYGSAELDDVAEALGIELPVDEYDTYSGFICGEIGRVPKDGESFEAEFRGLKVHVHSVENHVVGRTTVEVLPQEKEEEEPERA</sequence>
<keyword evidence="5" id="KW-0677">Repeat</keyword>
<evidence type="ECO:0000256" key="10">
    <source>
        <dbReference type="PROSITE-ProRule" id="PRU01193"/>
    </source>
</evidence>
<dbReference type="InterPro" id="IPR046342">
    <property type="entry name" value="CBS_dom_sf"/>
</dbReference>
<keyword evidence="3" id="KW-1003">Cell membrane</keyword>
<dbReference type="Proteomes" id="UP000886757">
    <property type="component" value="Unassembled WGS sequence"/>
</dbReference>
<evidence type="ECO:0000256" key="2">
    <source>
        <dbReference type="ARBA" id="ARBA00006337"/>
    </source>
</evidence>
<dbReference type="Pfam" id="PF03471">
    <property type="entry name" value="CorC_HlyC"/>
    <property type="match status" value="1"/>
</dbReference>
<feature type="domain" description="CBS" evidence="12">
    <location>
        <begin position="284"/>
        <end position="343"/>
    </location>
</feature>
<dbReference type="PROSITE" id="PS51846">
    <property type="entry name" value="CNNM"/>
    <property type="match status" value="1"/>
</dbReference>
<evidence type="ECO:0000256" key="11">
    <source>
        <dbReference type="SAM" id="Phobius"/>
    </source>
</evidence>
<dbReference type="InterPro" id="IPR036318">
    <property type="entry name" value="FAD-bd_PCMH-like_sf"/>
</dbReference>
<dbReference type="SMART" id="SM01091">
    <property type="entry name" value="CorC_HlyC"/>
    <property type="match status" value="1"/>
</dbReference>
<dbReference type="Pfam" id="PF00571">
    <property type="entry name" value="CBS"/>
    <property type="match status" value="2"/>
</dbReference>
<dbReference type="Gene3D" id="3.30.465.10">
    <property type="match status" value="1"/>
</dbReference>
<evidence type="ECO:0000259" key="13">
    <source>
        <dbReference type="PROSITE" id="PS51846"/>
    </source>
</evidence>
<evidence type="ECO:0000313" key="15">
    <source>
        <dbReference type="Proteomes" id="UP000886757"/>
    </source>
</evidence>
<evidence type="ECO:0000313" key="14">
    <source>
        <dbReference type="EMBL" id="HIR14240.1"/>
    </source>
</evidence>
<evidence type="ECO:0000256" key="6">
    <source>
        <dbReference type="ARBA" id="ARBA00022989"/>
    </source>
</evidence>
<dbReference type="InterPro" id="IPR005170">
    <property type="entry name" value="Transptr-assoc_dom"/>
</dbReference>
<keyword evidence="8 10" id="KW-0472">Membrane</keyword>
<dbReference type="InterPro" id="IPR016169">
    <property type="entry name" value="FAD-bd_PCMH_sub2"/>
</dbReference>
<comment type="subcellular location">
    <subcellularLocation>
        <location evidence="1">Cell membrane</location>
        <topology evidence="1">Multi-pass membrane protein</topology>
    </subcellularLocation>
</comment>
<dbReference type="PANTHER" id="PTHR43099:SF2">
    <property type="entry name" value="UPF0053 PROTEIN YRKA"/>
    <property type="match status" value="1"/>
</dbReference>
<protein>
    <submittedName>
        <fullName evidence="14">HlyC/CorC family transporter</fullName>
    </submittedName>
</protein>
<keyword evidence="4 10" id="KW-0812">Transmembrane</keyword>
<comment type="caution">
    <text evidence="14">The sequence shown here is derived from an EMBL/GenBank/DDBJ whole genome shotgun (WGS) entry which is preliminary data.</text>
</comment>
<dbReference type="Gene3D" id="3.10.580.10">
    <property type="entry name" value="CBS-domain"/>
    <property type="match status" value="1"/>
</dbReference>
<feature type="transmembrane region" description="Helical" evidence="11">
    <location>
        <begin position="103"/>
        <end position="123"/>
    </location>
</feature>
<keyword evidence="7 9" id="KW-0129">CBS domain</keyword>
<feature type="transmembrane region" description="Helical" evidence="11">
    <location>
        <begin position="135"/>
        <end position="159"/>
    </location>
</feature>
<evidence type="ECO:0000256" key="5">
    <source>
        <dbReference type="ARBA" id="ARBA00022737"/>
    </source>
</evidence>
<dbReference type="GO" id="GO:0005886">
    <property type="term" value="C:plasma membrane"/>
    <property type="evidence" value="ECO:0007669"/>
    <property type="project" value="UniProtKB-SubCell"/>
</dbReference>